<dbReference type="Proteomes" id="UP000023152">
    <property type="component" value="Unassembled WGS sequence"/>
</dbReference>
<protein>
    <submittedName>
        <fullName evidence="3">Rac GTPase activating protein</fullName>
    </submittedName>
</protein>
<dbReference type="InterPro" id="IPR008936">
    <property type="entry name" value="Rho_GTPase_activation_prot"/>
</dbReference>
<keyword evidence="1" id="KW-0343">GTPase activation</keyword>
<comment type="caution">
    <text evidence="3">The sequence shown here is derived from an EMBL/GenBank/DDBJ whole genome shotgun (WGS) entry which is preliminary data.</text>
</comment>
<dbReference type="EMBL" id="ASPP01011706">
    <property type="protein sequence ID" value="ETO21352.1"/>
    <property type="molecule type" value="Genomic_DNA"/>
</dbReference>
<dbReference type="InterPro" id="IPR000198">
    <property type="entry name" value="RhoGAP_dom"/>
</dbReference>
<gene>
    <name evidence="3" type="ORF">RFI_15852</name>
</gene>
<name>X6N7S8_RETFI</name>
<dbReference type="OrthoDB" id="185175at2759"/>
<feature type="domain" description="Rho-GAP" evidence="2">
    <location>
        <begin position="1"/>
        <end position="109"/>
    </location>
</feature>
<feature type="non-terminal residue" evidence="3">
    <location>
        <position position="1"/>
    </location>
</feature>
<evidence type="ECO:0000313" key="4">
    <source>
        <dbReference type="Proteomes" id="UP000023152"/>
    </source>
</evidence>
<dbReference type="PROSITE" id="PS50238">
    <property type="entry name" value="RHOGAP"/>
    <property type="match status" value="1"/>
</dbReference>
<evidence type="ECO:0000256" key="1">
    <source>
        <dbReference type="ARBA" id="ARBA00022468"/>
    </source>
</evidence>
<dbReference type="Pfam" id="PF00620">
    <property type="entry name" value="RhoGAP"/>
    <property type="match status" value="1"/>
</dbReference>
<evidence type="ECO:0000259" key="2">
    <source>
        <dbReference type="PROSITE" id="PS50238"/>
    </source>
</evidence>
<sequence length="153" mass="17611">VWFRDLPVKVLHNVSTDKIEKCNKIEDTSDVIQQCLVEPHKSMFEWLLDLAVDVCEHKDANRMDAKNMAILLCPNLFDTNEMPSSQALSFSQSLLRFTEMAIKWRIEYRKTHPFRPADDVPFMKAGTVVPVRGRAELGAMVDAEEEEDEENVD</sequence>
<dbReference type="PANTHER" id="PTHR23177">
    <property type="entry name" value="MKIAA1688 PROTEIN"/>
    <property type="match status" value="1"/>
</dbReference>
<dbReference type="Gene3D" id="1.10.555.10">
    <property type="entry name" value="Rho GTPase activation protein"/>
    <property type="match status" value="1"/>
</dbReference>
<dbReference type="GO" id="GO:0007165">
    <property type="term" value="P:signal transduction"/>
    <property type="evidence" value="ECO:0007669"/>
    <property type="project" value="InterPro"/>
</dbReference>
<dbReference type="AlphaFoldDB" id="X6N7S8"/>
<dbReference type="OMA" id="MSAKCMA"/>
<organism evidence="3 4">
    <name type="scientific">Reticulomyxa filosa</name>
    <dbReference type="NCBI Taxonomy" id="46433"/>
    <lineage>
        <taxon>Eukaryota</taxon>
        <taxon>Sar</taxon>
        <taxon>Rhizaria</taxon>
        <taxon>Retaria</taxon>
        <taxon>Foraminifera</taxon>
        <taxon>Monothalamids</taxon>
        <taxon>Reticulomyxidae</taxon>
        <taxon>Reticulomyxa</taxon>
    </lineage>
</organism>
<keyword evidence="4" id="KW-1185">Reference proteome</keyword>
<proteinExistence type="predicted"/>
<dbReference type="SUPFAM" id="SSF48350">
    <property type="entry name" value="GTPase activation domain, GAP"/>
    <property type="match status" value="1"/>
</dbReference>
<feature type="non-terminal residue" evidence="3">
    <location>
        <position position="153"/>
    </location>
</feature>
<accession>X6N7S8</accession>
<reference evidence="3 4" key="1">
    <citation type="journal article" date="2013" name="Curr. Biol.">
        <title>The Genome of the Foraminiferan Reticulomyxa filosa.</title>
        <authorList>
            <person name="Glockner G."/>
            <person name="Hulsmann N."/>
            <person name="Schleicher M."/>
            <person name="Noegel A.A."/>
            <person name="Eichinger L."/>
            <person name="Gallinger C."/>
            <person name="Pawlowski J."/>
            <person name="Sierra R."/>
            <person name="Euteneuer U."/>
            <person name="Pillet L."/>
            <person name="Moustafa A."/>
            <person name="Platzer M."/>
            <person name="Groth M."/>
            <person name="Szafranski K."/>
            <person name="Schliwa M."/>
        </authorList>
    </citation>
    <scope>NUCLEOTIDE SEQUENCE [LARGE SCALE GENOMIC DNA]</scope>
</reference>
<dbReference type="GO" id="GO:0005096">
    <property type="term" value="F:GTPase activator activity"/>
    <property type="evidence" value="ECO:0007669"/>
    <property type="project" value="UniProtKB-KW"/>
</dbReference>
<evidence type="ECO:0000313" key="3">
    <source>
        <dbReference type="EMBL" id="ETO21352.1"/>
    </source>
</evidence>
<dbReference type="InterPro" id="IPR044785">
    <property type="entry name" value="RopGAP1-5"/>
</dbReference>